<dbReference type="InterPro" id="IPR003111">
    <property type="entry name" value="Lon_prtase_N"/>
</dbReference>
<protein>
    <recommendedName>
        <fullName evidence="10">RING-type domain-containing protein</fullName>
    </recommendedName>
</protein>
<dbReference type="InterPro" id="IPR015947">
    <property type="entry name" value="PUA-like_sf"/>
</dbReference>
<accession>W3WQN5</accession>
<proteinExistence type="predicted"/>
<dbReference type="eggNOG" id="KOG4159">
    <property type="taxonomic scope" value="Eukaryota"/>
</dbReference>
<keyword evidence="2 4" id="KW-0863">Zinc-finger</keyword>
<dbReference type="OMA" id="PWWFASV"/>
<dbReference type="Pfam" id="PF02190">
    <property type="entry name" value="LON_substr_bdg"/>
    <property type="match status" value="1"/>
</dbReference>
<evidence type="ECO:0000256" key="4">
    <source>
        <dbReference type="PROSITE-ProRule" id="PRU00175"/>
    </source>
</evidence>
<dbReference type="InterPro" id="IPR001841">
    <property type="entry name" value="Znf_RING"/>
</dbReference>
<dbReference type="SMART" id="SM00184">
    <property type="entry name" value="RING"/>
    <property type="match status" value="2"/>
</dbReference>
<dbReference type="HOGENOM" id="CLU_013989_3_0_1"/>
<dbReference type="Gene3D" id="3.30.40.10">
    <property type="entry name" value="Zinc/RING finger domain, C3HC4 (zinc finger)"/>
    <property type="match status" value="2"/>
</dbReference>
<name>W3WQN5_PESFW</name>
<dbReference type="STRING" id="1229662.W3WQN5"/>
<evidence type="ECO:0000256" key="1">
    <source>
        <dbReference type="ARBA" id="ARBA00022723"/>
    </source>
</evidence>
<feature type="compositionally biased region" description="Low complexity" evidence="5">
    <location>
        <begin position="15"/>
        <end position="27"/>
    </location>
</feature>
<sequence>MSSAQARNSPPIPAPSTSSRSPTSLSSRSEKSDSPVGNPAGTEDVAAASALLLSGAKDVREIIRLVQCGVCSRILQNPTTLSCGRSCCQSCIPPTYLRTNISWPATANRLYGFECPFEECKKEHAIGDCSVDVTLNKVLDIIRTAVEQDREATLPQNVSTRVVTLDRWSVAGLSSMEEKGVTTQVIKGGRIVSTYTLVENGKLDYKCEVTYAAIGATEEEVTEGDVAAFTSLKESVRTEMDCQICYALFLDPITTSCGHTFCRNCLHRTLTHSEHCPICRRALSIQPHAPSGSAPSNRRLAKIINGFWADIIAVRAQTVRAELQAELRGDFDIPIFVCTLSFPAMPTFLHVFEPRYRRMIRRAMEGDRTFGMVLGSATTSPDGRNFCEIGTLLRIVNIEFFPDGRSLLESVGISRFRVVRHGTLDGYVVGKIEKIDDVSLADEEAMEISETMHGQGVRDFIQSRSNETSTATDQDPPQQLEEANVLTVQDLETKSTRELLEIGITFVTKMRAQSVSWLTARVLAVFGDCPNDPALFPWWFASVLPVSDEEKYRLLGTSSVRQRMKICCRWIVEWEASRW</sequence>
<keyword evidence="9" id="KW-1185">Reference proteome</keyword>
<dbReference type="SUPFAM" id="SSF88697">
    <property type="entry name" value="PUA domain-like"/>
    <property type="match status" value="1"/>
</dbReference>
<dbReference type="KEGG" id="pfy:PFICI_11540"/>
<dbReference type="Proteomes" id="UP000030651">
    <property type="component" value="Unassembled WGS sequence"/>
</dbReference>
<evidence type="ECO:0000256" key="2">
    <source>
        <dbReference type="ARBA" id="ARBA00022771"/>
    </source>
</evidence>
<dbReference type="SUPFAM" id="SSF57850">
    <property type="entry name" value="RING/U-box"/>
    <property type="match status" value="2"/>
</dbReference>
<organism evidence="8 9">
    <name type="scientific">Pestalotiopsis fici (strain W106-1 / CGMCC3.15140)</name>
    <dbReference type="NCBI Taxonomy" id="1229662"/>
    <lineage>
        <taxon>Eukaryota</taxon>
        <taxon>Fungi</taxon>
        <taxon>Dikarya</taxon>
        <taxon>Ascomycota</taxon>
        <taxon>Pezizomycotina</taxon>
        <taxon>Sordariomycetes</taxon>
        <taxon>Xylariomycetidae</taxon>
        <taxon>Amphisphaeriales</taxon>
        <taxon>Sporocadaceae</taxon>
        <taxon>Pestalotiopsis</taxon>
    </lineage>
</organism>
<dbReference type="InParanoid" id="W3WQN5"/>
<dbReference type="Gene3D" id="2.30.130.40">
    <property type="entry name" value="LON domain-like"/>
    <property type="match status" value="1"/>
</dbReference>
<dbReference type="PROSITE" id="PS51787">
    <property type="entry name" value="LON_N"/>
    <property type="match status" value="1"/>
</dbReference>
<dbReference type="SMART" id="SM00464">
    <property type="entry name" value="LON"/>
    <property type="match status" value="1"/>
</dbReference>
<dbReference type="PROSITE" id="PS50089">
    <property type="entry name" value="ZF_RING_2"/>
    <property type="match status" value="1"/>
</dbReference>
<feature type="region of interest" description="Disordered" evidence="5">
    <location>
        <begin position="1"/>
        <end position="41"/>
    </location>
</feature>
<evidence type="ECO:0000256" key="3">
    <source>
        <dbReference type="ARBA" id="ARBA00022833"/>
    </source>
</evidence>
<dbReference type="OrthoDB" id="264917at2759"/>
<dbReference type="AlphaFoldDB" id="W3WQN5"/>
<evidence type="ECO:0008006" key="10">
    <source>
        <dbReference type="Google" id="ProtNLM"/>
    </source>
</evidence>
<dbReference type="InterPro" id="IPR046336">
    <property type="entry name" value="Lon_prtase_N_sf"/>
</dbReference>
<dbReference type="Gene3D" id="1.20.58.1480">
    <property type="match status" value="1"/>
</dbReference>
<feature type="domain" description="RING-type" evidence="6">
    <location>
        <begin position="242"/>
        <end position="280"/>
    </location>
</feature>
<evidence type="ECO:0000259" key="7">
    <source>
        <dbReference type="PROSITE" id="PS51787"/>
    </source>
</evidence>
<gene>
    <name evidence="8" type="ORF">PFICI_11540</name>
</gene>
<dbReference type="GO" id="GO:0061630">
    <property type="term" value="F:ubiquitin protein ligase activity"/>
    <property type="evidence" value="ECO:0007669"/>
    <property type="project" value="TreeGrafter"/>
</dbReference>
<dbReference type="PANTHER" id="PTHR23327">
    <property type="entry name" value="RING FINGER PROTEIN 127"/>
    <property type="match status" value="1"/>
</dbReference>
<dbReference type="Pfam" id="PF13923">
    <property type="entry name" value="zf-C3HC4_2"/>
    <property type="match status" value="1"/>
</dbReference>
<dbReference type="InterPro" id="IPR017907">
    <property type="entry name" value="Znf_RING_CS"/>
</dbReference>
<evidence type="ECO:0000313" key="8">
    <source>
        <dbReference type="EMBL" id="ETS76153.1"/>
    </source>
</evidence>
<dbReference type="GeneID" id="19276553"/>
<dbReference type="GO" id="GO:0008270">
    <property type="term" value="F:zinc ion binding"/>
    <property type="evidence" value="ECO:0007669"/>
    <property type="project" value="UniProtKB-KW"/>
</dbReference>
<keyword evidence="1" id="KW-0479">Metal-binding</keyword>
<dbReference type="InterPro" id="IPR013083">
    <property type="entry name" value="Znf_RING/FYVE/PHD"/>
</dbReference>
<evidence type="ECO:0000256" key="5">
    <source>
        <dbReference type="SAM" id="MobiDB-lite"/>
    </source>
</evidence>
<dbReference type="EMBL" id="KI912117">
    <property type="protein sequence ID" value="ETS76153.1"/>
    <property type="molecule type" value="Genomic_DNA"/>
</dbReference>
<evidence type="ECO:0000313" key="9">
    <source>
        <dbReference type="Proteomes" id="UP000030651"/>
    </source>
</evidence>
<dbReference type="PANTHER" id="PTHR23327:SF42">
    <property type="entry name" value="LON PEPTIDASE N-TERMINAL DOMAIN AND RING FINGER PROTEIN C14F5.10C"/>
    <property type="match status" value="1"/>
</dbReference>
<dbReference type="PROSITE" id="PS00518">
    <property type="entry name" value="ZF_RING_1"/>
    <property type="match status" value="1"/>
</dbReference>
<keyword evidence="3" id="KW-0862">Zinc</keyword>
<reference evidence="9" key="1">
    <citation type="journal article" date="2015" name="BMC Genomics">
        <title>Genomic and transcriptomic analysis of the endophytic fungus Pestalotiopsis fici reveals its lifestyle and high potential for synthesis of natural products.</title>
        <authorList>
            <person name="Wang X."/>
            <person name="Zhang X."/>
            <person name="Liu L."/>
            <person name="Xiang M."/>
            <person name="Wang W."/>
            <person name="Sun X."/>
            <person name="Che Y."/>
            <person name="Guo L."/>
            <person name="Liu G."/>
            <person name="Guo L."/>
            <person name="Wang C."/>
            <person name="Yin W.B."/>
            <person name="Stadler M."/>
            <person name="Zhang X."/>
            <person name="Liu X."/>
        </authorList>
    </citation>
    <scope>NUCLEOTIDE SEQUENCE [LARGE SCALE GENOMIC DNA]</scope>
    <source>
        <strain evidence="9">W106-1 / CGMCC3.15140</strain>
    </source>
</reference>
<feature type="domain" description="Lon N-terminal" evidence="7">
    <location>
        <begin position="321"/>
        <end position="575"/>
    </location>
</feature>
<dbReference type="RefSeq" id="XP_007838312.1">
    <property type="nucleotide sequence ID" value="XM_007840121.1"/>
</dbReference>
<dbReference type="CDD" id="cd16514">
    <property type="entry name" value="RING-HC_LONFs_rpt2"/>
    <property type="match status" value="1"/>
</dbReference>
<evidence type="ECO:0000259" key="6">
    <source>
        <dbReference type="PROSITE" id="PS50089"/>
    </source>
</evidence>